<reference evidence="2 3" key="1">
    <citation type="journal article" date="2019" name="Int. J. Syst. Evol. Microbiol.">
        <title>The Global Catalogue of Microorganisms (GCM) 10K type strain sequencing project: providing services to taxonomists for standard genome sequencing and annotation.</title>
        <authorList>
            <consortium name="The Broad Institute Genomics Platform"/>
            <consortium name="The Broad Institute Genome Sequencing Center for Infectious Disease"/>
            <person name="Wu L."/>
            <person name="Ma J."/>
        </authorList>
    </citation>
    <scope>NUCLEOTIDE SEQUENCE [LARGE SCALE GENOMIC DNA]</scope>
    <source>
        <strain evidence="2 3">JCM 13850</strain>
    </source>
</reference>
<feature type="region of interest" description="Disordered" evidence="1">
    <location>
        <begin position="20"/>
        <end position="56"/>
    </location>
</feature>
<name>A0ABN3A7E9_9ACTN</name>
<evidence type="ECO:0000256" key="1">
    <source>
        <dbReference type="SAM" id="MobiDB-lite"/>
    </source>
</evidence>
<accession>A0ABN3A7E9</accession>
<protein>
    <submittedName>
        <fullName evidence="2">Uncharacterized protein</fullName>
    </submittedName>
</protein>
<gene>
    <name evidence="2" type="ORF">GCM10009727_63150</name>
</gene>
<comment type="caution">
    <text evidence="2">The sequence shown here is derived from an EMBL/GenBank/DDBJ whole genome shotgun (WGS) entry which is preliminary data.</text>
</comment>
<dbReference type="EMBL" id="BAAAMR010000068">
    <property type="protein sequence ID" value="GAA2155332.1"/>
    <property type="molecule type" value="Genomic_DNA"/>
</dbReference>
<dbReference type="Proteomes" id="UP001501020">
    <property type="component" value="Unassembled WGS sequence"/>
</dbReference>
<proteinExistence type="predicted"/>
<organism evidence="2 3">
    <name type="scientific">Actinomadura napierensis</name>
    <dbReference type="NCBI Taxonomy" id="267854"/>
    <lineage>
        <taxon>Bacteria</taxon>
        <taxon>Bacillati</taxon>
        <taxon>Actinomycetota</taxon>
        <taxon>Actinomycetes</taxon>
        <taxon>Streptosporangiales</taxon>
        <taxon>Thermomonosporaceae</taxon>
        <taxon>Actinomadura</taxon>
    </lineage>
</organism>
<evidence type="ECO:0000313" key="3">
    <source>
        <dbReference type="Proteomes" id="UP001501020"/>
    </source>
</evidence>
<sequence>MLGEERNARGRSVRLRRALLRLPEPDAEPLKSALDPVAGSRTRNVGGYRDRESAKT</sequence>
<evidence type="ECO:0000313" key="2">
    <source>
        <dbReference type="EMBL" id="GAA2155332.1"/>
    </source>
</evidence>
<keyword evidence="3" id="KW-1185">Reference proteome</keyword>